<dbReference type="InterPro" id="IPR013783">
    <property type="entry name" value="Ig-like_fold"/>
</dbReference>
<dbReference type="Gene3D" id="3.60.21.10">
    <property type="match status" value="1"/>
</dbReference>
<sequence length="525" mass="59099">MKKLIVTFLPLVCGTLLYGQSVVTGYVYNDANGNGQRDRREQGVAGVSVSNGTQVATSGQDGRYELPVGQDNIIFVIKPSGYVVPVDENNLPQFYYIHKPNGSPALKYGGVAATGALPKSVDFPLIQQEEPNDFTALIFGDPQPYTDEDMESFNRGVVAEVKAIQGVAFGLSLGDLVGDNLSMHNAYLRTVAQIGLPWYNLMGNHDMDYDATADSLADETFEASFGPANYAFNYGNAHFIVLDDILYPDPRDGSGYWGGFRKEQLDFVENDLKQVSKDKLIVLAFHIPLLHENEGSFRNADRQRLFDLLKDFPYTFSMSAHTHLQRQNFYGREAGWHQDKPHHEYNAGTTSGDWYSGELNEQGVPVSTMRDGTPKGYIFLHIRGNRYVIDYKVANAPKEFQIKLFHPKVVAQGRGTSSSIFANFFMGREGDKVEYRVDNDEWKPMNHIEEPDPDFVWSLYRWDITEELMPGRRPSNAVTSTHLWRANVPTNLPIGVHQIEVRATDMFGRTFTQQSTYRLAEPVTQ</sequence>
<dbReference type="Pfam" id="PF00149">
    <property type="entry name" value="Metallophos"/>
    <property type="match status" value="1"/>
</dbReference>
<dbReference type="PANTHER" id="PTHR43143">
    <property type="entry name" value="METALLOPHOSPHOESTERASE, CALCINEURIN SUPERFAMILY"/>
    <property type="match status" value="1"/>
</dbReference>
<dbReference type="Pfam" id="PF16371">
    <property type="entry name" value="MetallophosN"/>
    <property type="match status" value="1"/>
</dbReference>
<protein>
    <submittedName>
        <fullName evidence="4">Calcineurin-like phosphoesterase</fullName>
    </submittedName>
</protein>
<proteinExistence type="predicted"/>
<dbReference type="AlphaFoldDB" id="A0A1H7FJN4"/>
<dbReference type="PANTHER" id="PTHR43143:SF6">
    <property type="entry name" value="BLL3016 PROTEIN"/>
    <property type="match status" value="1"/>
</dbReference>
<dbReference type="InterPro" id="IPR029052">
    <property type="entry name" value="Metallo-depent_PP-like"/>
</dbReference>
<reference evidence="5" key="1">
    <citation type="submission" date="2016-10" db="EMBL/GenBank/DDBJ databases">
        <authorList>
            <person name="Varghese N."/>
            <person name="Submissions S."/>
        </authorList>
    </citation>
    <scope>NUCLEOTIDE SEQUENCE [LARGE SCALE GENOMIC DNA]</scope>
    <source>
        <strain evidence="5">Jip14</strain>
    </source>
</reference>
<feature type="domain" description="Calcineurin-like phosphoesterase C-terminal" evidence="2">
    <location>
        <begin position="344"/>
        <end position="511"/>
    </location>
</feature>
<dbReference type="Gene3D" id="2.60.40.10">
    <property type="entry name" value="Immunoglobulins"/>
    <property type="match status" value="1"/>
</dbReference>
<feature type="domain" description="Calcineurin-like phosphoesterase N-terminal" evidence="3">
    <location>
        <begin position="38"/>
        <end position="101"/>
    </location>
</feature>
<gene>
    <name evidence="4" type="ORF">SAMN05421740_101373</name>
</gene>
<evidence type="ECO:0000313" key="4">
    <source>
        <dbReference type="EMBL" id="SEK26168.1"/>
    </source>
</evidence>
<dbReference type="InterPro" id="IPR032285">
    <property type="entry name" value="Metallophos_N"/>
</dbReference>
<feature type="domain" description="Calcineurin-like phosphoesterase" evidence="1">
    <location>
        <begin position="137"/>
        <end position="323"/>
    </location>
</feature>
<dbReference type="GO" id="GO:0016787">
    <property type="term" value="F:hydrolase activity"/>
    <property type="evidence" value="ECO:0007669"/>
    <property type="project" value="InterPro"/>
</dbReference>
<evidence type="ECO:0000259" key="2">
    <source>
        <dbReference type="Pfam" id="PF16370"/>
    </source>
</evidence>
<dbReference type="RefSeq" id="WP_090602314.1">
    <property type="nucleotide sequence ID" value="NZ_FNZR01000001.1"/>
</dbReference>
<accession>A0A1H7FJN4</accession>
<evidence type="ECO:0000259" key="3">
    <source>
        <dbReference type="Pfam" id="PF16371"/>
    </source>
</evidence>
<dbReference type="SUPFAM" id="SSF117074">
    <property type="entry name" value="Hypothetical protein PA1324"/>
    <property type="match status" value="1"/>
</dbReference>
<dbReference type="STRING" id="332977.SAMN05421740_101373"/>
<dbReference type="EMBL" id="FNZR01000001">
    <property type="protein sequence ID" value="SEK26168.1"/>
    <property type="molecule type" value="Genomic_DNA"/>
</dbReference>
<dbReference type="InterPro" id="IPR004843">
    <property type="entry name" value="Calcineurin-like_PHP"/>
</dbReference>
<dbReference type="Pfam" id="PF16370">
    <property type="entry name" value="MetallophosC"/>
    <property type="match status" value="1"/>
</dbReference>
<dbReference type="Proteomes" id="UP000198916">
    <property type="component" value="Unassembled WGS sequence"/>
</dbReference>
<keyword evidence="5" id="KW-1185">Reference proteome</keyword>
<name>A0A1H7FJN4_9SPHI</name>
<dbReference type="InterPro" id="IPR051918">
    <property type="entry name" value="STPP_CPPED1"/>
</dbReference>
<dbReference type="OrthoDB" id="1776264at2"/>
<organism evidence="4 5">
    <name type="scientific">Parapedobacter koreensis</name>
    <dbReference type="NCBI Taxonomy" id="332977"/>
    <lineage>
        <taxon>Bacteria</taxon>
        <taxon>Pseudomonadati</taxon>
        <taxon>Bacteroidota</taxon>
        <taxon>Sphingobacteriia</taxon>
        <taxon>Sphingobacteriales</taxon>
        <taxon>Sphingobacteriaceae</taxon>
        <taxon>Parapedobacter</taxon>
    </lineage>
</organism>
<dbReference type="SUPFAM" id="SSF56300">
    <property type="entry name" value="Metallo-dependent phosphatases"/>
    <property type="match status" value="1"/>
</dbReference>
<evidence type="ECO:0000259" key="1">
    <source>
        <dbReference type="Pfam" id="PF00149"/>
    </source>
</evidence>
<evidence type="ECO:0000313" key="5">
    <source>
        <dbReference type="Proteomes" id="UP000198916"/>
    </source>
</evidence>
<dbReference type="InterPro" id="IPR032288">
    <property type="entry name" value="Metallophos_C"/>
</dbReference>